<keyword evidence="14" id="KW-0813">Transport</keyword>
<evidence type="ECO:0000259" key="16">
    <source>
        <dbReference type="PROSITE" id="PS51384"/>
    </source>
</evidence>
<dbReference type="InterPro" id="IPR009050">
    <property type="entry name" value="Globin-like_sf"/>
</dbReference>
<dbReference type="AlphaFoldDB" id="A0A6L9W7M2"/>
<name>A0A6L9W7M2_9ACTN</name>
<keyword evidence="10" id="KW-0411">Iron-sulfur</keyword>
<dbReference type="InterPro" id="IPR039261">
    <property type="entry name" value="FNR_nucleotide-bd"/>
</dbReference>
<dbReference type="InterPro" id="IPR017927">
    <property type="entry name" value="FAD-bd_FR_type"/>
</dbReference>
<feature type="domain" description="FAD-binding FR-type" evidence="16">
    <location>
        <begin position="153"/>
        <end position="262"/>
    </location>
</feature>
<dbReference type="SUPFAM" id="SSF52343">
    <property type="entry name" value="Ferredoxin reductase-like, C-terminal NADP-linked domain"/>
    <property type="match status" value="1"/>
</dbReference>
<dbReference type="Gene3D" id="2.40.30.10">
    <property type="entry name" value="Translation factors"/>
    <property type="match status" value="1"/>
</dbReference>
<dbReference type="PROSITE" id="PS51384">
    <property type="entry name" value="FAD_FR"/>
    <property type="match status" value="1"/>
</dbReference>
<dbReference type="InterPro" id="IPR008333">
    <property type="entry name" value="Cbr1-like_FAD-bd_dom"/>
</dbReference>
<gene>
    <name evidence="17" type="ORF">GCU60_17020</name>
</gene>
<dbReference type="GO" id="GO:0046872">
    <property type="term" value="F:metal ion binding"/>
    <property type="evidence" value="ECO:0007669"/>
    <property type="project" value="UniProtKB-KW"/>
</dbReference>
<dbReference type="Proteomes" id="UP000479241">
    <property type="component" value="Unassembled WGS sequence"/>
</dbReference>
<evidence type="ECO:0000256" key="10">
    <source>
        <dbReference type="ARBA" id="ARBA00023014"/>
    </source>
</evidence>
<keyword evidence="8" id="KW-0521">NADP</keyword>
<dbReference type="Pfam" id="PF00970">
    <property type="entry name" value="FAD_binding_6"/>
    <property type="match status" value="1"/>
</dbReference>
<evidence type="ECO:0000256" key="7">
    <source>
        <dbReference type="ARBA" id="ARBA00022723"/>
    </source>
</evidence>
<feature type="domain" description="Globin" evidence="15">
    <location>
        <begin position="1"/>
        <end position="141"/>
    </location>
</feature>
<dbReference type="SUPFAM" id="SSF63380">
    <property type="entry name" value="Riboflavin synthase domain-like"/>
    <property type="match status" value="1"/>
</dbReference>
<evidence type="ECO:0000256" key="5">
    <source>
        <dbReference type="ARBA" id="ARBA00022621"/>
    </source>
</evidence>
<dbReference type="InterPro" id="IPR001433">
    <property type="entry name" value="OxRdtase_FAD/NAD-bd"/>
</dbReference>
<evidence type="ECO:0000256" key="14">
    <source>
        <dbReference type="RuleBase" id="RU000356"/>
    </source>
</evidence>
<dbReference type="GO" id="GO:0005344">
    <property type="term" value="F:oxygen carrier activity"/>
    <property type="evidence" value="ECO:0007669"/>
    <property type="project" value="UniProtKB-KW"/>
</dbReference>
<dbReference type="CDD" id="cd14782">
    <property type="entry name" value="FHb-globin_2"/>
    <property type="match status" value="1"/>
</dbReference>
<dbReference type="GO" id="GO:0071949">
    <property type="term" value="F:FAD binding"/>
    <property type="evidence" value="ECO:0007669"/>
    <property type="project" value="TreeGrafter"/>
</dbReference>
<dbReference type="GO" id="GO:0051537">
    <property type="term" value="F:2 iron, 2 sulfur cluster binding"/>
    <property type="evidence" value="ECO:0007669"/>
    <property type="project" value="UniProtKB-KW"/>
</dbReference>
<dbReference type="Pfam" id="PF00042">
    <property type="entry name" value="Globin"/>
    <property type="match status" value="1"/>
</dbReference>
<keyword evidence="4 14" id="KW-0349">Heme</keyword>
<comment type="similarity">
    <text evidence="14">Belongs to the globin family.</text>
</comment>
<dbReference type="GO" id="GO:0008941">
    <property type="term" value="F:nitric oxide dioxygenase NAD(P)H activity"/>
    <property type="evidence" value="ECO:0007669"/>
    <property type="project" value="UniProtKB-EC"/>
</dbReference>
<keyword evidence="7" id="KW-0479">Metal-binding</keyword>
<dbReference type="InterPro" id="IPR000971">
    <property type="entry name" value="Globin"/>
</dbReference>
<evidence type="ECO:0000256" key="8">
    <source>
        <dbReference type="ARBA" id="ARBA00022857"/>
    </source>
</evidence>
<dbReference type="GO" id="GO:0019825">
    <property type="term" value="F:oxygen binding"/>
    <property type="evidence" value="ECO:0007669"/>
    <property type="project" value="InterPro"/>
</dbReference>
<dbReference type="Pfam" id="PF00175">
    <property type="entry name" value="NAD_binding_1"/>
    <property type="match status" value="1"/>
</dbReference>
<dbReference type="Gene3D" id="3.40.50.80">
    <property type="entry name" value="Nucleotide-binding domain of ferredoxin-NADP reductase (FNR) module"/>
    <property type="match status" value="1"/>
</dbReference>
<evidence type="ECO:0000256" key="9">
    <source>
        <dbReference type="ARBA" id="ARBA00023004"/>
    </source>
</evidence>
<dbReference type="PRINTS" id="PR00410">
    <property type="entry name" value="PHEHYDRXLASE"/>
</dbReference>
<comment type="caution">
    <text evidence="17">The sequence shown here is derived from an EMBL/GenBank/DDBJ whole genome shotgun (WGS) entry which is preliminary data.</text>
</comment>
<dbReference type="RefSeq" id="WP_163207422.1">
    <property type="nucleotide sequence ID" value="NZ_JAAGWG010000033.1"/>
</dbReference>
<dbReference type="InterPro" id="IPR017938">
    <property type="entry name" value="Riboflavin_synthase-like_b-brl"/>
</dbReference>
<dbReference type="PROSITE" id="PS01033">
    <property type="entry name" value="GLOBIN"/>
    <property type="match status" value="1"/>
</dbReference>
<keyword evidence="6" id="KW-0001">2Fe-2S</keyword>
<evidence type="ECO:0000313" key="18">
    <source>
        <dbReference type="Proteomes" id="UP000479241"/>
    </source>
</evidence>
<dbReference type="Gene3D" id="1.10.490.10">
    <property type="entry name" value="Globins"/>
    <property type="match status" value="1"/>
</dbReference>
<proteinExistence type="inferred from homology"/>
<evidence type="ECO:0000256" key="2">
    <source>
        <dbReference type="ARBA" id="ARBA00006401"/>
    </source>
</evidence>
<dbReference type="EMBL" id="JAAGWG010000033">
    <property type="protein sequence ID" value="NEK87444.1"/>
    <property type="molecule type" value="Genomic_DNA"/>
</dbReference>
<comment type="cofactor">
    <cofactor evidence="1">
        <name>heme b</name>
        <dbReference type="ChEBI" id="CHEBI:60344"/>
    </cofactor>
</comment>
<dbReference type="PANTHER" id="PTHR43396:SF3">
    <property type="entry name" value="FLAVOHEMOPROTEIN"/>
    <property type="match status" value="1"/>
</dbReference>
<keyword evidence="5 14" id="KW-0561">Oxygen transport</keyword>
<dbReference type="GO" id="GO:0046210">
    <property type="term" value="P:nitric oxide catabolic process"/>
    <property type="evidence" value="ECO:0007669"/>
    <property type="project" value="TreeGrafter"/>
</dbReference>
<comment type="catalytic activity">
    <reaction evidence="12">
        <text>2 nitric oxide + NADH + 2 O2 = 2 nitrate + NAD(+) + H(+)</text>
        <dbReference type="Rhea" id="RHEA:19469"/>
        <dbReference type="ChEBI" id="CHEBI:15378"/>
        <dbReference type="ChEBI" id="CHEBI:15379"/>
        <dbReference type="ChEBI" id="CHEBI:16480"/>
        <dbReference type="ChEBI" id="CHEBI:17632"/>
        <dbReference type="ChEBI" id="CHEBI:57540"/>
        <dbReference type="ChEBI" id="CHEBI:57945"/>
        <dbReference type="EC" id="1.14.12.17"/>
    </reaction>
</comment>
<protein>
    <recommendedName>
        <fullName evidence="3">nitric oxide dioxygenase</fullName>
        <ecNumber evidence="3">1.14.12.17</ecNumber>
    </recommendedName>
</protein>
<evidence type="ECO:0000256" key="12">
    <source>
        <dbReference type="ARBA" id="ARBA00048649"/>
    </source>
</evidence>
<evidence type="ECO:0000256" key="11">
    <source>
        <dbReference type="ARBA" id="ARBA00023027"/>
    </source>
</evidence>
<dbReference type="PANTHER" id="PTHR43396">
    <property type="entry name" value="FLAVOHEMOPROTEIN"/>
    <property type="match status" value="1"/>
</dbReference>
<reference evidence="17 18" key="1">
    <citation type="submission" date="2019-12" db="EMBL/GenBank/DDBJ databases">
        <title>the WGS of Blastococcus saxobsidens 67B17.</title>
        <authorList>
            <person name="Jiang Z."/>
        </authorList>
    </citation>
    <scope>NUCLEOTIDE SEQUENCE [LARGE SCALE GENOMIC DNA]</scope>
    <source>
        <strain evidence="17 18">67B17</strain>
    </source>
</reference>
<dbReference type="EC" id="1.14.12.17" evidence="3"/>
<evidence type="ECO:0000256" key="13">
    <source>
        <dbReference type="ARBA" id="ARBA00049433"/>
    </source>
</evidence>
<evidence type="ECO:0000256" key="1">
    <source>
        <dbReference type="ARBA" id="ARBA00001970"/>
    </source>
</evidence>
<evidence type="ECO:0000256" key="3">
    <source>
        <dbReference type="ARBA" id="ARBA00012229"/>
    </source>
</evidence>
<dbReference type="GO" id="GO:0071500">
    <property type="term" value="P:cellular response to nitrosative stress"/>
    <property type="evidence" value="ECO:0007669"/>
    <property type="project" value="TreeGrafter"/>
</dbReference>
<evidence type="ECO:0000256" key="6">
    <source>
        <dbReference type="ARBA" id="ARBA00022714"/>
    </source>
</evidence>
<keyword evidence="9" id="KW-0408">Iron</keyword>
<accession>A0A6L9W7M2</accession>
<evidence type="ECO:0000313" key="17">
    <source>
        <dbReference type="EMBL" id="NEK87444.1"/>
    </source>
</evidence>
<evidence type="ECO:0000259" key="15">
    <source>
        <dbReference type="PROSITE" id="PS01033"/>
    </source>
</evidence>
<organism evidence="17 18">
    <name type="scientific">Blastococcus saxobsidens</name>
    <dbReference type="NCBI Taxonomy" id="138336"/>
    <lineage>
        <taxon>Bacteria</taxon>
        <taxon>Bacillati</taxon>
        <taxon>Actinomycetota</taxon>
        <taxon>Actinomycetes</taxon>
        <taxon>Geodermatophilales</taxon>
        <taxon>Geodermatophilaceae</taxon>
        <taxon>Blastococcus</taxon>
    </lineage>
</organism>
<dbReference type="InterPro" id="IPR012292">
    <property type="entry name" value="Globin/Proto"/>
</dbReference>
<evidence type="ECO:0000256" key="4">
    <source>
        <dbReference type="ARBA" id="ARBA00022617"/>
    </source>
</evidence>
<comment type="catalytic activity">
    <reaction evidence="13">
        <text>2 nitric oxide + NADPH + 2 O2 = 2 nitrate + NADP(+) + H(+)</text>
        <dbReference type="Rhea" id="RHEA:19465"/>
        <dbReference type="ChEBI" id="CHEBI:15378"/>
        <dbReference type="ChEBI" id="CHEBI:15379"/>
        <dbReference type="ChEBI" id="CHEBI:16480"/>
        <dbReference type="ChEBI" id="CHEBI:17632"/>
        <dbReference type="ChEBI" id="CHEBI:57783"/>
        <dbReference type="ChEBI" id="CHEBI:58349"/>
        <dbReference type="EC" id="1.14.12.17"/>
    </reaction>
</comment>
<sequence>MLSDRSRPVIEATLPVVADNIEEIATRFYAHLFGEHPGLFDGVFNRGNQAEKTQQMALAGSVAVFASSLLKVPEQLPEHLLSRIAHKHASLGITPAQYDVVHDNLFWAIVDVLGDAVTPEVAAAWDEVYWLMAYALINQERGLYSARGVRPETVWREWEVAEKVQETPDVVTFRMRKVDDRLVKSSLPGQYVTVQVPMPDGIRQPRQYSLTRADDGEHRQFSVKRVHGGGKPDGEVSNHLCDRVQVGDRLTMSVPFGDVVLDDSGRPVVFASAGIGITPMAGMLSHLAGAGSRLPVTLLHADADEESFALRDQVLGDLRTLSGGKAHVWFERGTGSTLPTGVHEGVMDLDAVDLPEGAVYYLCGPLPFMKAVRSALVERGVAARDIQYEVFGPDLWQADLATEESPGAAERTGRHAAAVG</sequence>
<dbReference type="CDD" id="cd06184">
    <property type="entry name" value="flavohem_like_fad_nad_binding"/>
    <property type="match status" value="1"/>
</dbReference>
<dbReference type="SUPFAM" id="SSF46458">
    <property type="entry name" value="Globin-like"/>
    <property type="match status" value="1"/>
</dbReference>
<comment type="similarity">
    <text evidence="2">In the C-terminal section; belongs to the flavoprotein pyridine nucleotide cytochrome reductase family.</text>
</comment>
<keyword evidence="11" id="KW-0520">NAD</keyword>
<dbReference type="GO" id="GO:0020037">
    <property type="term" value="F:heme binding"/>
    <property type="evidence" value="ECO:0007669"/>
    <property type="project" value="InterPro"/>
</dbReference>